<dbReference type="GO" id="GO:0008270">
    <property type="term" value="F:zinc ion binding"/>
    <property type="evidence" value="ECO:0007669"/>
    <property type="project" value="UniProtKB-KW"/>
</dbReference>
<dbReference type="Proteomes" id="UP000887563">
    <property type="component" value="Unplaced"/>
</dbReference>
<dbReference type="WBParaSite" id="Minc3s01827g26567">
    <property type="protein sequence ID" value="Minc3s01827g26567"/>
    <property type="gene ID" value="Minc3s01827g26567"/>
</dbReference>
<proteinExistence type="predicted"/>
<evidence type="ECO:0000256" key="3">
    <source>
        <dbReference type="PROSITE-ProRule" id="PRU00175"/>
    </source>
</evidence>
<dbReference type="SMART" id="SM00184">
    <property type="entry name" value="RING"/>
    <property type="match status" value="1"/>
</dbReference>
<sequence length="90" mass="10468">MVLEKAVPYSSLPKNETKCAYCQKELKDEEYVMEVKCKHILHPDCIKKVTSSNDRTTKYYCPKCQDLLIDVSEDSDYKKLIMRMTKAGLL</sequence>
<evidence type="ECO:0000256" key="1">
    <source>
        <dbReference type="ARBA" id="ARBA00022771"/>
    </source>
</evidence>
<reference evidence="6" key="1">
    <citation type="submission" date="2022-11" db="UniProtKB">
        <authorList>
            <consortium name="WormBaseParasite"/>
        </authorList>
    </citation>
    <scope>IDENTIFICATION</scope>
</reference>
<keyword evidence="1 3" id="KW-0863">Zinc-finger</keyword>
<evidence type="ECO:0000313" key="6">
    <source>
        <dbReference type="WBParaSite" id="Minc3s01827g26567"/>
    </source>
</evidence>
<keyword evidence="5" id="KW-1185">Reference proteome</keyword>
<evidence type="ECO:0000256" key="2">
    <source>
        <dbReference type="ARBA" id="ARBA00022833"/>
    </source>
</evidence>
<keyword evidence="1 3" id="KW-0479">Metal-binding</keyword>
<dbReference type="Pfam" id="PF13639">
    <property type="entry name" value="zf-RING_2"/>
    <property type="match status" value="1"/>
</dbReference>
<dbReference type="InterPro" id="IPR001841">
    <property type="entry name" value="Znf_RING"/>
</dbReference>
<dbReference type="PROSITE" id="PS50089">
    <property type="entry name" value="ZF_RING_2"/>
    <property type="match status" value="1"/>
</dbReference>
<name>A0A914MG33_MELIC</name>
<evidence type="ECO:0000259" key="4">
    <source>
        <dbReference type="PROSITE" id="PS50089"/>
    </source>
</evidence>
<protein>
    <submittedName>
        <fullName evidence="6">RING-type domain-containing protein</fullName>
    </submittedName>
</protein>
<dbReference type="SUPFAM" id="SSF57850">
    <property type="entry name" value="RING/U-box"/>
    <property type="match status" value="1"/>
</dbReference>
<dbReference type="AlphaFoldDB" id="A0A914MG33"/>
<accession>A0A914MG33</accession>
<evidence type="ECO:0000313" key="5">
    <source>
        <dbReference type="Proteomes" id="UP000887563"/>
    </source>
</evidence>
<dbReference type="InterPro" id="IPR013083">
    <property type="entry name" value="Znf_RING/FYVE/PHD"/>
</dbReference>
<organism evidence="5 6">
    <name type="scientific">Meloidogyne incognita</name>
    <name type="common">Southern root-knot nematode worm</name>
    <name type="synonym">Oxyuris incognita</name>
    <dbReference type="NCBI Taxonomy" id="6306"/>
    <lineage>
        <taxon>Eukaryota</taxon>
        <taxon>Metazoa</taxon>
        <taxon>Ecdysozoa</taxon>
        <taxon>Nematoda</taxon>
        <taxon>Chromadorea</taxon>
        <taxon>Rhabditida</taxon>
        <taxon>Tylenchina</taxon>
        <taxon>Tylenchomorpha</taxon>
        <taxon>Tylenchoidea</taxon>
        <taxon>Meloidogynidae</taxon>
        <taxon>Meloidogyninae</taxon>
        <taxon>Meloidogyne</taxon>
        <taxon>Meloidogyne incognita group</taxon>
    </lineage>
</organism>
<feature type="domain" description="RING-type" evidence="4">
    <location>
        <begin position="19"/>
        <end position="65"/>
    </location>
</feature>
<dbReference type="Gene3D" id="3.30.40.10">
    <property type="entry name" value="Zinc/RING finger domain, C3HC4 (zinc finger)"/>
    <property type="match status" value="1"/>
</dbReference>
<keyword evidence="2" id="KW-0862">Zinc</keyword>